<evidence type="ECO:0008006" key="3">
    <source>
        <dbReference type="Google" id="ProtNLM"/>
    </source>
</evidence>
<keyword evidence="2" id="KW-1185">Reference proteome</keyword>
<dbReference type="STRING" id="59895.A0A124SBN7"/>
<proteinExistence type="predicted"/>
<sequence length="107" mass="12715">MWKLTIAEGNDPYLFSTNNFVGRQIWVFDPHAGTPAERQQVEDARQRFMNNRKQEYEKLYPFNHLYCCCVAWNHSRELVLLREESHYERAEPGIAEAIVLKEALSWI</sequence>
<evidence type="ECO:0000313" key="1">
    <source>
        <dbReference type="EMBL" id="KVH91207.1"/>
    </source>
</evidence>
<name>A0A124SBN7_CYNCS</name>
<dbReference type="InterPro" id="IPR018333">
    <property type="entry name" value="Squalene_cyclase"/>
</dbReference>
<accession>A0A124SBN7</accession>
<dbReference type="PANTHER" id="PTHR11764:SF71">
    <property type="entry name" value="TERPENE CYCLASE_MUTASE FAMILY MEMBER"/>
    <property type="match status" value="1"/>
</dbReference>
<dbReference type="GO" id="GO:0005811">
    <property type="term" value="C:lipid droplet"/>
    <property type="evidence" value="ECO:0007669"/>
    <property type="project" value="InterPro"/>
</dbReference>
<dbReference type="AlphaFoldDB" id="A0A124SBN7"/>
<dbReference type="PANTHER" id="PTHR11764">
    <property type="entry name" value="TERPENE CYCLASE/MUTASE FAMILY MEMBER"/>
    <property type="match status" value="1"/>
</dbReference>
<comment type="caution">
    <text evidence="1">The sequence shown here is derived from an EMBL/GenBank/DDBJ whole genome shotgun (WGS) entry which is preliminary data.</text>
</comment>
<protein>
    <recommendedName>
        <fullName evidence="3">Terpenoid cyclases/protein prenyltransferase alpha-alpha toroid</fullName>
    </recommendedName>
</protein>
<dbReference type="Proteomes" id="UP000243975">
    <property type="component" value="Unassembled WGS sequence"/>
</dbReference>
<dbReference type="EMBL" id="LEKV01005068">
    <property type="protein sequence ID" value="KVH91207.1"/>
    <property type="molecule type" value="Genomic_DNA"/>
</dbReference>
<dbReference type="Gramene" id="KVH91207">
    <property type="protein sequence ID" value="KVH91207"/>
    <property type="gene ID" value="Ccrd_006767"/>
</dbReference>
<evidence type="ECO:0000313" key="2">
    <source>
        <dbReference type="Proteomes" id="UP000243975"/>
    </source>
</evidence>
<organism evidence="1 2">
    <name type="scientific">Cynara cardunculus var. scolymus</name>
    <name type="common">Globe artichoke</name>
    <name type="synonym">Cynara scolymus</name>
    <dbReference type="NCBI Taxonomy" id="59895"/>
    <lineage>
        <taxon>Eukaryota</taxon>
        <taxon>Viridiplantae</taxon>
        <taxon>Streptophyta</taxon>
        <taxon>Embryophyta</taxon>
        <taxon>Tracheophyta</taxon>
        <taxon>Spermatophyta</taxon>
        <taxon>Magnoliopsida</taxon>
        <taxon>eudicotyledons</taxon>
        <taxon>Gunneridae</taxon>
        <taxon>Pentapetalae</taxon>
        <taxon>asterids</taxon>
        <taxon>campanulids</taxon>
        <taxon>Asterales</taxon>
        <taxon>Asteraceae</taxon>
        <taxon>Carduoideae</taxon>
        <taxon>Cardueae</taxon>
        <taxon>Carduinae</taxon>
        <taxon>Cynara</taxon>
    </lineage>
</organism>
<dbReference type="GO" id="GO:0042300">
    <property type="term" value="F:beta-amyrin synthase activity"/>
    <property type="evidence" value="ECO:0007669"/>
    <property type="project" value="TreeGrafter"/>
</dbReference>
<reference evidence="1 2" key="1">
    <citation type="journal article" date="2016" name="Sci. Rep.">
        <title>The genome sequence of the outbreeding globe artichoke constructed de novo incorporating a phase-aware low-pass sequencing strategy of F1 progeny.</title>
        <authorList>
            <person name="Scaglione D."/>
            <person name="Reyes-Chin-Wo S."/>
            <person name="Acquadro A."/>
            <person name="Froenicke L."/>
            <person name="Portis E."/>
            <person name="Beitel C."/>
            <person name="Tirone M."/>
            <person name="Mauro R."/>
            <person name="Lo Monaco A."/>
            <person name="Mauromicale G."/>
            <person name="Faccioli P."/>
            <person name="Cattivelli L."/>
            <person name="Rieseberg L."/>
            <person name="Michelmore R."/>
            <person name="Lanteri S."/>
        </authorList>
    </citation>
    <scope>NUCLEOTIDE SEQUENCE [LARGE SCALE GENOMIC DNA]</scope>
    <source>
        <strain evidence="1">2C</strain>
    </source>
</reference>
<dbReference type="GO" id="GO:0016104">
    <property type="term" value="P:triterpenoid biosynthetic process"/>
    <property type="evidence" value="ECO:0007669"/>
    <property type="project" value="InterPro"/>
</dbReference>
<gene>
    <name evidence="1" type="ORF">Ccrd_006767</name>
</gene>